<accession>A0A7M7QNW1</accession>
<evidence type="ECO:0000259" key="17">
    <source>
        <dbReference type="PROSITE" id="PS50280"/>
    </source>
</evidence>
<evidence type="ECO:0000256" key="2">
    <source>
        <dbReference type="ARBA" id="ARBA00004496"/>
    </source>
</evidence>
<evidence type="ECO:0000313" key="19">
    <source>
        <dbReference type="EnsemblMetazoa" id="XP_032452310"/>
    </source>
</evidence>
<dbReference type="CDD" id="cd10536">
    <property type="entry name" value="SET_SMYD4"/>
    <property type="match status" value="1"/>
</dbReference>
<evidence type="ECO:0000256" key="1">
    <source>
        <dbReference type="ARBA" id="ARBA00004123"/>
    </source>
</evidence>
<dbReference type="PROSITE" id="PS50280">
    <property type="entry name" value="SET"/>
    <property type="match status" value="2"/>
</dbReference>
<keyword evidence="4" id="KW-0489">Methyltransferase</keyword>
<dbReference type="GO" id="GO:0005634">
    <property type="term" value="C:nucleus"/>
    <property type="evidence" value="ECO:0007669"/>
    <property type="project" value="UniProtKB-SubCell"/>
</dbReference>
<dbReference type="Gene3D" id="1.10.220.160">
    <property type="match status" value="2"/>
</dbReference>
<dbReference type="AlphaFoldDB" id="A0A7M7QNW1"/>
<evidence type="ECO:0000256" key="15">
    <source>
        <dbReference type="PROSITE-ProRule" id="PRU00134"/>
    </source>
</evidence>
<comment type="function">
    <text evidence="12">Protein-lysine N-methyltransferase. Monomethylates PRMT5, modulating its transcriptional activity. May also act as a histone methyltransferase. Plays a critical role in cardiac development. Acts as a key epigenetic regulator of gene expression during cardiac development via its dual activities as a methyltransferase and negative regulator of HDAC1.</text>
</comment>
<dbReference type="PANTHER" id="PTHR46165">
    <property type="entry name" value="SET AND MYND DOMAIN-CONTAINING PROTEIN 4"/>
    <property type="match status" value="1"/>
</dbReference>
<dbReference type="SUPFAM" id="SSF144232">
    <property type="entry name" value="HIT/MYND zinc finger-like"/>
    <property type="match status" value="2"/>
</dbReference>
<dbReference type="Pfam" id="PF01753">
    <property type="entry name" value="zf-MYND"/>
    <property type="match status" value="2"/>
</dbReference>
<dbReference type="GO" id="GO:0032259">
    <property type="term" value="P:methylation"/>
    <property type="evidence" value="ECO:0007669"/>
    <property type="project" value="UniProtKB-KW"/>
</dbReference>
<dbReference type="GO" id="GO:0042826">
    <property type="term" value="F:histone deacetylase binding"/>
    <property type="evidence" value="ECO:0007669"/>
    <property type="project" value="TreeGrafter"/>
</dbReference>
<organism evidence="19 20">
    <name type="scientific">Nasonia vitripennis</name>
    <name type="common">Parasitic wasp</name>
    <dbReference type="NCBI Taxonomy" id="7425"/>
    <lineage>
        <taxon>Eukaryota</taxon>
        <taxon>Metazoa</taxon>
        <taxon>Ecdysozoa</taxon>
        <taxon>Arthropoda</taxon>
        <taxon>Hexapoda</taxon>
        <taxon>Insecta</taxon>
        <taxon>Pterygota</taxon>
        <taxon>Neoptera</taxon>
        <taxon>Endopterygota</taxon>
        <taxon>Hymenoptera</taxon>
        <taxon>Apocrita</taxon>
        <taxon>Proctotrupomorpha</taxon>
        <taxon>Chalcidoidea</taxon>
        <taxon>Pteromalidae</taxon>
        <taxon>Pteromalinae</taxon>
        <taxon>Nasonia</taxon>
    </lineage>
</organism>
<evidence type="ECO:0000256" key="8">
    <source>
        <dbReference type="ARBA" id="ARBA00022771"/>
    </source>
</evidence>
<feature type="domain" description="MYND-type" evidence="18">
    <location>
        <begin position="910"/>
        <end position="949"/>
    </location>
</feature>
<keyword evidence="6" id="KW-0949">S-adenosyl-L-methionine</keyword>
<dbReference type="InterPro" id="IPR019734">
    <property type="entry name" value="TPR_rpt"/>
</dbReference>
<evidence type="ECO:0000256" key="14">
    <source>
        <dbReference type="ARBA" id="ARBA00093680"/>
    </source>
</evidence>
<keyword evidence="20" id="KW-1185">Reference proteome</keyword>
<dbReference type="Gene3D" id="1.25.40.10">
    <property type="entry name" value="Tetratricopeptide repeat domain"/>
    <property type="match status" value="2"/>
</dbReference>
<evidence type="ECO:0000256" key="12">
    <source>
        <dbReference type="ARBA" id="ARBA00093423"/>
    </source>
</evidence>
<dbReference type="GO" id="GO:0008757">
    <property type="term" value="F:S-adenosylmethionine-dependent methyltransferase activity"/>
    <property type="evidence" value="ECO:0007669"/>
    <property type="project" value="UniProtKB-ARBA"/>
</dbReference>
<keyword evidence="10" id="KW-0539">Nucleus</keyword>
<dbReference type="RefSeq" id="XP_032452310.1">
    <property type="nucleotide sequence ID" value="XM_032596419.1"/>
</dbReference>
<dbReference type="GO" id="GO:0008270">
    <property type="term" value="F:zinc ion binding"/>
    <property type="evidence" value="ECO:0007669"/>
    <property type="project" value="UniProtKB-KW"/>
</dbReference>
<evidence type="ECO:0000256" key="6">
    <source>
        <dbReference type="ARBA" id="ARBA00022691"/>
    </source>
</evidence>
<dbReference type="InterPro" id="IPR001214">
    <property type="entry name" value="SET_dom"/>
</dbReference>
<evidence type="ECO:0000256" key="10">
    <source>
        <dbReference type="ARBA" id="ARBA00023242"/>
    </source>
</evidence>
<dbReference type="EnsemblMetazoa" id="XM_032596419">
    <property type="protein sequence ID" value="XP_032452310"/>
    <property type="gene ID" value="LOC100121039"/>
</dbReference>
<protein>
    <recommendedName>
        <fullName evidence="13">Protein-lysine N-methyltransferase SMYD4</fullName>
    </recommendedName>
    <alternativeName>
        <fullName evidence="14">SET and MYND domain-containing protein 4</fullName>
    </alternativeName>
</protein>
<keyword evidence="16" id="KW-0175">Coiled coil</keyword>
<dbReference type="InParanoid" id="A0A7M7QNW1"/>
<feature type="domain" description="SET" evidence="17">
    <location>
        <begin position="209"/>
        <end position="505"/>
    </location>
</feature>
<dbReference type="InterPro" id="IPR011990">
    <property type="entry name" value="TPR-like_helical_dom_sf"/>
</dbReference>
<name>A0A7M7QNW1_NASVI</name>
<dbReference type="Pfam" id="PF00856">
    <property type="entry name" value="SET"/>
    <property type="match status" value="2"/>
</dbReference>
<dbReference type="KEGG" id="nvi:100121039"/>
<dbReference type="Proteomes" id="UP000002358">
    <property type="component" value="Chromosome 2"/>
</dbReference>
<proteinExistence type="predicted"/>
<feature type="domain" description="MYND-type" evidence="18">
    <location>
        <begin position="261"/>
        <end position="300"/>
    </location>
</feature>
<dbReference type="SUPFAM" id="SSF82199">
    <property type="entry name" value="SET domain"/>
    <property type="match status" value="2"/>
</dbReference>
<keyword evidence="5" id="KW-0808">Transferase</keyword>
<dbReference type="InterPro" id="IPR002893">
    <property type="entry name" value="Znf_MYND"/>
</dbReference>
<evidence type="ECO:0000256" key="5">
    <source>
        <dbReference type="ARBA" id="ARBA00022679"/>
    </source>
</evidence>
<reference evidence="19" key="1">
    <citation type="submission" date="2021-01" db="UniProtKB">
        <authorList>
            <consortium name="EnsemblMetazoa"/>
        </authorList>
    </citation>
    <scope>IDENTIFICATION</scope>
</reference>
<dbReference type="GO" id="GO:0005737">
    <property type="term" value="C:cytoplasm"/>
    <property type="evidence" value="ECO:0007669"/>
    <property type="project" value="UniProtKB-SubCell"/>
</dbReference>
<keyword evidence="8 15" id="KW-0863">Zinc-finger</keyword>
<dbReference type="InterPro" id="IPR046341">
    <property type="entry name" value="SET_dom_sf"/>
</dbReference>
<feature type="domain" description="SET" evidence="17">
    <location>
        <begin position="865"/>
        <end position="1152"/>
    </location>
</feature>
<dbReference type="OrthoDB" id="7770870at2759"/>
<keyword evidence="3" id="KW-0963">Cytoplasm</keyword>
<sequence>MFAQVKLMISGKFAEFHKKLGTNEDLEFRVRTAVKALEDVLPLDVQCECKDSQVSSNLRKEADRLFFEEKGNLVSLLQAWEFYSKSIALAESSSRELPLAYANRSAILYNLKKYEQCVRDINRALELNYPDTLKANLLRRKAKCLKLLGKPEAEDACEEAKRWLQNIKLNDKNKEQLEQKIQTATQITELPKVEDISSKKSLLKFKRHERISCASDAIDLKYDEANGRHTVANRDINVGEILVFEKPYALLLKPERIYTHCSHCFIRAWDSIPCPNCIHAMYCSTKCRDKAWEQYHDIECPIKGYFLSLTMNDLAPFSLKLAVLAVREAGGIDKLRQQLKEVDSCTDPLTKGFSEENIYRSDIYKPLYCLASHEDKRWLPEVVSMTMNVAVILYFVFTLTSFFGETTSKSLEALSDNEDAIFIGKLIAHHYMIIQVNDHEMNEIDDNGCNHSLGAVVFPFSSLLNHSCNPNATRIPVIGEDNSIQQIIIAQHPIKKGSQIYDDYGFDFAMENASIEKRKELCNKYYFTCECLACKENWPKLNDLPSIFSFSLGKERKTEVKKAVNKTWKYGKSISSADVNRLDAESKDVLKTLAQAVTILYKCSSQPSKEFYQSVILFRQAFLLIHGNRFRLKVLEIQKSKIYSRKMLPPDQILSILKLDGLVEDIKNKNDCKQRVQITLQAIEKMLPLDVKCEQKDSKESKALRNEADTFFVKRKGDNKALFKALQMYTKSIALAENSSTELAQAYANRSAILFNSDKLEECIRDIDRALELSYPDHLKANLLRRKAKCLKLLDKTDFDKVCEEARQWLENMTVSDEKKEKLESKIVYINKELGTKSQLEQNEDLQKITLPEIIRNEIIPSASDAISIKYTNVFGRHLVASRDIDVGEILVIEKPYASVLSSPNIYTHCSQCFKRTWDSIPCDKCIYAMYCSEKCRSEAWQQYHDIECSIKGYLIGLRMNDLSGLSLKLAILAVRESGSIRKLRKKIRKIDDCEDYLMKSISEDGTYHSDEYRPFYSLVTHEQNRKRYDLLALSLNTAITLYYLFSFTSFLGDNTMKDLSALYENEDAMFLGKLIAKHHMQLELNDHQFNEVYNGENIKIGSVIGSVTSLLNHSCNPNVGRCSRLRDSVLQQVIIALHPIKEGSQILDDYGCNFAFTLKSERDKYIERFFFKCNCIACQDTWPLFEDLPSILSIITDKEKKVEVARAIIRSKKHHNTITELRVNKHPGDKETILSNLINSIKIVFEATSKPNKEYIELIQLFCQAFVLIHGNFFELH</sequence>
<evidence type="ECO:0000313" key="20">
    <source>
        <dbReference type="Proteomes" id="UP000002358"/>
    </source>
</evidence>
<feature type="coiled-coil region" evidence="16">
    <location>
        <begin position="160"/>
        <end position="187"/>
    </location>
</feature>
<keyword evidence="7" id="KW-0479">Metal-binding</keyword>
<dbReference type="GO" id="GO:0008276">
    <property type="term" value="F:protein methyltransferase activity"/>
    <property type="evidence" value="ECO:0007669"/>
    <property type="project" value="UniProtKB-ARBA"/>
</dbReference>
<evidence type="ECO:0000259" key="18">
    <source>
        <dbReference type="PROSITE" id="PS50865"/>
    </source>
</evidence>
<dbReference type="SMART" id="SM00317">
    <property type="entry name" value="SET"/>
    <property type="match status" value="2"/>
</dbReference>
<dbReference type="Gene3D" id="6.10.140.2220">
    <property type="match status" value="2"/>
</dbReference>
<dbReference type="InterPro" id="IPR044421">
    <property type="entry name" value="SMYD4_SET"/>
</dbReference>
<dbReference type="SMART" id="SM00028">
    <property type="entry name" value="TPR"/>
    <property type="match status" value="2"/>
</dbReference>
<dbReference type="PANTHER" id="PTHR46165:SF2">
    <property type="entry name" value="SET AND MYND DOMAIN-CONTAINING PROTEIN 4"/>
    <property type="match status" value="1"/>
</dbReference>
<evidence type="ECO:0000256" key="4">
    <source>
        <dbReference type="ARBA" id="ARBA00022603"/>
    </source>
</evidence>
<dbReference type="GO" id="GO:0008170">
    <property type="term" value="F:N-methyltransferase activity"/>
    <property type="evidence" value="ECO:0007669"/>
    <property type="project" value="UniProtKB-ARBA"/>
</dbReference>
<comment type="subcellular location">
    <subcellularLocation>
        <location evidence="2">Cytoplasm</location>
    </subcellularLocation>
    <subcellularLocation>
        <location evidence="1">Nucleus</location>
    </subcellularLocation>
</comment>
<dbReference type="PROSITE" id="PS50865">
    <property type="entry name" value="ZF_MYND_2"/>
    <property type="match status" value="2"/>
</dbReference>
<dbReference type="Gene3D" id="2.170.270.10">
    <property type="entry name" value="SET domain"/>
    <property type="match status" value="2"/>
</dbReference>
<evidence type="ECO:0000256" key="9">
    <source>
        <dbReference type="ARBA" id="ARBA00022833"/>
    </source>
</evidence>
<comment type="catalytic activity">
    <reaction evidence="11">
        <text>L-lysyl-[protein] + S-adenosyl-L-methionine = N(6)-methyl-L-lysyl-[protein] + S-adenosyl-L-homocysteine + H(+)</text>
        <dbReference type="Rhea" id="RHEA:51736"/>
        <dbReference type="Rhea" id="RHEA-COMP:9752"/>
        <dbReference type="Rhea" id="RHEA-COMP:13053"/>
        <dbReference type="ChEBI" id="CHEBI:15378"/>
        <dbReference type="ChEBI" id="CHEBI:29969"/>
        <dbReference type="ChEBI" id="CHEBI:57856"/>
        <dbReference type="ChEBI" id="CHEBI:59789"/>
        <dbReference type="ChEBI" id="CHEBI:61929"/>
    </reaction>
</comment>
<dbReference type="InterPro" id="IPR052097">
    <property type="entry name" value="SET-MYND_domain_protein"/>
</dbReference>
<evidence type="ECO:0000256" key="13">
    <source>
        <dbReference type="ARBA" id="ARBA00093635"/>
    </source>
</evidence>
<evidence type="ECO:0000256" key="3">
    <source>
        <dbReference type="ARBA" id="ARBA00022490"/>
    </source>
</evidence>
<keyword evidence="9" id="KW-0862">Zinc</keyword>
<dbReference type="GeneID" id="100121039"/>
<dbReference type="SUPFAM" id="SSF48452">
    <property type="entry name" value="TPR-like"/>
    <property type="match status" value="2"/>
</dbReference>
<evidence type="ECO:0000256" key="11">
    <source>
        <dbReference type="ARBA" id="ARBA00048985"/>
    </source>
</evidence>
<evidence type="ECO:0000256" key="16">
    <source>
        <dbReference type="SAM" id="Coils"/>
    </source>
</evidence>
<evidence type="ECO:0000256" key="7">
    <source>
        <dbReference type="ARBA" id="ARBA00022723"/>
    </source>
</evidence>